<evidence type="ECO:0000313" key="10">
    <source>
        <dbReference type="Proteomes" id="UP000679008"/>
    </source>
</evidence>
<organism evidence="9 10">
    <name type="scientific">Flavobacterium erciyesense</name>
    <dbReference type="NCBI Taxonomy" id="2825842"/>
    <lineage>
        <taxon>Bacteria</taxon>
        <taxon>Pseudomonadati</taxon>
        <taxon>Bacteroidota</taxon>
        <taxon>Flavobacteriia</taxon>
        <taxon>Flavobacteriales</taxon>
        <taxon>Flavobacteriaceae</taxon>
        <taxon>Flavobacterium</taxon>
    </lineage>
</organism>
<reference evidence="9 10" key="1">
    <citation type="submission" date="2021-04" db="EMBL/GenBank/DDBJ databases">
        <title>Description of novel Flavobacterium sp. F-328.</title>
        <authorList>
            <person name="Saticioglu I.B."/>
        </authorList>
    </citation>
    <scope>NUCLEOTIDE SEQUENCE [LARGE SCALE GENOMIC DNA]</scope>
    <source>
        <strain evidence="9 10">F-328</strain>
    </source>
</reference>
<dbReference type="EC" id="2.7.13.3" evidence="2"/>
<dbReference type="EMBL" id="JAGPXB010000009">
    <property type="protein sequence ID" value="MBQ0909163.1"/>
    <property type="molecule type" value="Genomic_DNA"/>
</dbReference>
<dbReference type="InterPro" id="IPR003594">
    <property type="entry name" value="HATPase_dom"/>
</dbReference>
<dbReference type="Gene3D" id="1.10.287.130">
    <property type="match status" value="1"/>
</dbReference>
<keyword evidence="10" id="KW-1185">Reference proteome</keyword>
<dbReference type="Gene3D" id="3.30.565.10">
    <property type="entry name" value="Histidine kinase-like ATPase, C-terminal domain"/>
    <property type="match status" value="1"/>
</dbReference>
<feature type="coiled-coil region" evidence="7">
    <location>
        <begin position="24"/>
        <end position="76"/>
    </location>
</feature>
<evidence type="ECO:0000256" key="3">
    <source>
        <dbReference type="ARBA" id="ARBA00022553"/>
    </source>
</evidence>
<dbReference type="GO" id="GO:0016301">
    <property type="term" value="F:kinase activity"/>
    <property type="evidence" value="ECO:0007669"/>
    <property type="project" value="UniProtKB-KW"/>
</dbReference>
<proteinExistence type="predicted"/>
<dbReference type="InterPro" id="IPR003661">
    <property type="entry name" value="HisK_dim/P_dom"/>
</dbReference>
<dbReference type="SUPFAM" id="SSF55874">
    <property type="entry name" value="ATPase domain of HSP90 chaperone/DNA topoisomerase II/histidine kinase"/>
    <property type="match status" value="1"/>
</dbReference>
<evidence type="ECO:0000256" key="6">
    <source>
        <dbReference type="ARBA" id="ARBA00023012"/>
    </source>
</evidence>
<dbReference type="InterPro" id="IPR050736">
    <property type="entry name" value="Sensor_HK_Regulatory"/>
</dbReference>
<evidence type="ECO:0000256" key="2">
    <source>
        <dbReference type="ARBA" id="ARBA00012438"/>
    </source>
</evidence>
<dbReference type="PROSITE" id="PS50109">
    <property type="entry name" value="HIS_KIN"/>
    <property type="match status" value="1"/>
</dbReference>
<dbReference type="InterPro" id="IPR036097">
    <property type="entry name" value="HisK_dim/P_sf"/>
</dbReference>
<evidence type="ECO:0000256" key="1">
    <source>
        <dbReference type="ARBA" id="ARBA00000085"/>
    </source>
</evidence>
<keyword evidence="7" id="KW-0175">Coiled coil</keyword>
<keyword evidence="5 9" id="KW-0418">Kinase</keyword>
<comment type="catalytic activity">
    <reaction evidence="1">
        <text>ATP + protein L-histidine = ADP + protein N-phospho-L-histidine.</text>
        <dbReference type="EC" id="2.7.13.3"/>
    </reaction>
</comment>
<dbReference type="InterPro" id="IPR036890">
    <property type="entry name" value="HATPase_C_sf"/>
</dbReference>
<dbReference type="PANTHER" id="PTHR43711:SF31">
    <property type="entry name" value="HISTIDINE KINASE"/>
    <property type="match status" value="1"/>
</dbReference>
<evidence type="ECO:0000259" key="8">
    <source>
        <dbReference type="PROSITE" id="PS50109"/>
    </source>
</evidence>
<dbReference type="CDD" id="cd00082">
    <property type="entry name" value="HisKA"/>
    <property type="match status" value="1"/>
</dbReference>
<name>A0ABS5D568_9FLAO</name>
<evidence type="ECO:0000256" key="4">
    <source>
        <dbReference type="ARBA" id="ARBA00022679"/>
    </source>
</evidence>
<keyword evidence="4" id="KW-0808">Transferase</keyword>
<dbReference type="Pfam" id="PF02518">
    <property type="entry name" value="HATPase_c"/>
    <property type="match status" value="1"/>
</dbReference>
<sequence>MNSLLKRQIDKKLRGGLNDLDIFLAAINESYENFESQISLLQRAMKISSDELFKANQKLRDEAESLKEINKNLEFILQSMSLDVAQIDTAESFNSTDYIKKQSIEILKINKQREELLVHLENQNTILNDYAHMVSHDLKAPLRNIDTLINWFIEDNKEMMNESNLKSMQLMLSNVEKMDLLIKGILNYSEVQNKDSLTRWIDLNLILEDITRLYSEEHITIKFDTILPLVWGNDVRFMQLFQNLIQNAIKYNNKQHIDITIGHTEEVDFYHFYVKDNGVGIPEKYQSKVFDIFFKLENTNSSSGIGLSIVKKIVEFYDGTIWLESQLEGGTTFYFTIAKHNGKA</sequence>
<protein>
    <recommendedName>
        <fullName evidence="2">histidine kinase</fullName>
        <ecNumber evidence="2">2.7.13.3</ecNumber>
    </recommendedName>
</protein>
<keyword evidence="6" id="KW-0902">Two-component regulatory system</keyword>
<gene>
    <name evidence="9" type="ORF">KBJ98_10665</name>
</gene>
<dbReference type="RefSeq" id="WP_210790541.1">
    <property type="nucleotide sequence ID" value="NZ_JAGPXB010000009.1"/>
</dbReference>
<dbReference type="SUPFAM" id="SSF47384">
    <property type="entry name" value="Homodimeric domain of signal transducing histidine kinase"/>
    <property type="match status" value="1"/>
</dbReference>
<evidence type="ECO:0000256" key="7">
    <source>
        <dbReference type="SAM" id="Coils"/>
    </source>
</evidence>
<dbReference type="PRINTS" id="PR00344">
    <property type="entry name" value="BCTRLSENSOR"/>
</dbReference>
<evidence type="ECO:0000313" key="9">
    <source>
        <dbReference type="EMBL" id="MBQ0909163.1"/>
    </source>
</evidence>
<dbReference type="Proteomes" id="UP000679008">
    <property type="component" value="Unassembled WGS sequence"/>
</dbReference>
<dbReference type="InterPro" id="IPR005467">
    <property type="entry name" value="His_kinase_dom"/>
</dbReference>
<dbReference type="PANTHER" id="PTHR43711">
    <property type="entry name" value="TWO-COMPONENT HISTIDINE KINASE"/>
    <property type="match status" value="1"/>
</dbReference>
<evidence type="ECO:0000256" key="5">
    <source>
        <dbReference type="ARBA" id="ARBA00022777"/>
    </source>
</evidence>
<accession>A0ABS5D568</accession>
<feature type="domain" description="Histidine kinase" evidence="8">
    <location>
        <begin position="133"/>
        <end position="341"/>
    </location>
</feature>
<dbReference type="InterPro" id="IPR004358">
    <property type="entry name" value="Sig_transdc_His_kin-like_C"/>
</dbReference>
<comment type="caution">
    <text evidence="9">The sequence shown here is derived from an EMBL/GenBank/DDBJ whole genome shotgun (WGS) entry which is preliminary data.</text>
</comment>
<keyword evidence="3" id="KW-0597">Phosphoprotein</keyword>
<dbReference type="SMART" id="SM00387">
    <property type="entry name" value="HATPase_c"/>
    <property type="match status" value="1"/>
</dbReference>